<dbReference type="Gene3D" id="2.130.10.10">
    <property type="entry name" value="YVTN repeat-like/Quinoprotein amine dehydrogenase"/>
    <property type="match status" value="1"/>
</dbReference>
<evidence type="ECO:0000259" key="2">
    <source>
        <dbReference type="SMART" id="SM00635"/>
    </source>
</evidence>
<feature type="domain" description="BIG2" evidence="2">
    <location>
        <begin position="865"/>
        <end position="947"/>
    </location>
</feature>
<evidence type="ECO:0000313" key="4">
    <source>
        <dbReference type="Proteomes" id="UP001519288"/>
    </source>
</evidence>
<dbReference type="Proteomes" id="UP001519288">
    <property type="component" value="Unassembled WGS sequence"/>
</dbReference>
<dbReference type="SUPFAM" id="SSF49373">
    <property type="entry name" value="Invasin/intimin cell-adhesion fragments"/>
    <property type="match status" value="1"/>
</dbReference>
<dbReference type="PANTHER" id="PTHR42754:SF1">
    <property type="entry name" value="LIPOPROTEIN"/>
    <property type="match status" value="1"/>
</dbReference>
<dbReference type="InterPro" id="IPR003343">
    <property type="entry name" value="Big_2"/>
</dbReference>
<dbReference type="EMBL" id="JAGGLD010000001">
    <property type="protein sequence ID" value="MBP2000032.1"/>
    <property type="molecule type" value="Genomic_DNA"/>
</dbReference>
<dbReference type="PANTHER" id="PTHR42754">
    <property type="entry name" value="ENDOGLUCANASE"/>
    <property type="match status" value="1"/>
</dbReference>
<gene>
    <name evidence="3" type="ORF">J2Z69_001051</name>
</gene>
<evidence type="ECO:0000313" key="3">
    <source>
        <dbReference type="EMBL" id="MBP2000032.1"/>
    </source>
</evidence>
<protein>
    <recommendedName>
        <fullName evidence="2">BIG2 domain-containing protein</fullName>
    </recommendedName>
</protein>
<organism evidence="3 4">
    <name type="scientific">Paenibacillus shirakamiensis</name>
    <dbReference type="NCBI Taxonomy" id="1265935"/>
    <lineage>
        <taxon>Bacteria</taxon>
        <taxon>Bacillati</taxon>
        <taxon>Bacillota</taxon>
        <taxon>Bacilli</taxon>
        <taxon>Bacillales</taxon>
        <taxon>Paenibacillaceae</taxon>
        <taxon>Paenibacillus</taxon>
    </lineage>
</organism>
<name>A0ABS4JE95_9BACL</name>
<dbReference type="InterPro" id="IPR015943">
    <property type="entry name" value="WD40/YVTN_repeat-like_dom_sf"/>
</dbReference>
<keyword evidence="1" id="KW-0732">Signal</keyword>
<feature type="domain" description="BIG2" evidence="2">
    <location>
        <begin position="950"/>
        <end position="1033"/>
    </location>
</feature>
<feature type="signal peptide" evidence="1">
    <location>
        <begin position="1"/>
        <end position="29"/>
    </location>
</feature>
<keyword evidence="4" id="KW-1185">Reference proteome</keyword>
<feature type="domain" description="BIG2" evidence="2">
    <location>
        <begin position="404"/>
        <end position="485"/>
    </location>
</feature>
<reference evidence="3 4" key="1">
    <citation type="submission" date="2021-03" db="EMBL/GenBank/DDBJ databases">
        <title>Genomic Encyclopedia of Type Strains, Phase IV (KMG-IV): sequencing the most valuable type-strain genomes for metagenomic binning, comparative biology and taxonomic classification.</title>
        <authorList>
            <person name="Goeker M."/>
        </authorList>
    </citation>
    <scope>NUCLEOTIDE SEQUENCE [LARGE SCALE GENOMIC DNA]</scope>
    <source>
        <strain evidence="3 4">DSM 26806</strain>
    </source>
</reference>
<sequence length="1041" mass="113958">MLYAISRRTFFIILFLTLVSSITVGVSYAASTTDTPAIEWSRQYGMDEQFVRGSNIASSSDGGYIVTGNFSITSERIYILKLNAAGKIQWEQKMQQDKDKFTSADSTMQTKDGGFLVIGSSQSGYGKHNILLIKLTAQGAIEWEKEYDPGFSAYSLASAETKDGGFVITGQSFGGENGQFAFVFKADAEGKQVWIKKLKYSDEQHYADIIATPDGGSIAVGGQYDYYFNDPNKGALITKLNANGDELWTTRLTTPNSLREASSIVPSREGGYVVYSKSSRDDQFLTQIDADGNILGEKKLDITPESEYYKKIYPTDEGYALLSEYIEYSNVQASRRYELLKVDPTGKTLNKTHFTVKGFNEMTAFTTSKDGGIVLLGGVKGTDEARFIQVTKLAGPNSQPGERTVELISFEGTEKSITVGEHTPAIISATYSDGTKEVVKDSISLTSDDNSIAAVDANNFITGIKPGNTTIYADFKGQQAKLDIQVTTNPNLGDAEFWSYQYGKDLYYFRERSILSTSDGGYILTADTKDSMYSNTKASIIKLNAQGNLEWQQKIQHGFAEYTEPIKAIEARDGSFVISGVTTVEDERTRNLIYLAKLTAQGHLEWEKAFDGGGHKSGDSLDETTDGGFVVTGATLSISGADQAYVLKTDANGQLLWHKKFQFESESNQNYNDIKATSDGGAVAVGTIKNYIGDNENDRAIVTKLSPSGDEVWTKKFLPIGREAYSVITTKQNQILVASRGPNNINYLTLLDASGEVIWEKTYETLDGQYYYKILPNGKGYILFGKQSTGSYPNTQTKSIALKLNGNGEITDNIYFADTQLANLDVATATNDGNYVLMGPVKVSGDKFRLQVTKTAGSDQPPADPVVTDIFIPNPKAKLVSGEQTTVYIKARYSDGTEKALKNFVSFSSEDENIATVDSKGVITGTKPGNTIIHALYQGHEAQLQVEVRDDTEGTFYLDSEEYSLTVGTSIDTVAYFKDKDGNVHKVTKGSIFTSENAAVVDYDKDGVINGVRAGITHITAEYHGKTYKAEVQVVRDSVPQ</sequence>
<dbReference type="InterPro" id="IPR011047">
    <property type="entry name" value="Quinoprotein_ADH-like_sf"/>
</dbReference>
<dbReference type="Gene3D" id="2.60.40.1080">
    <property type="match status" value="3"/>
</dbReference>
<evidence type="ECO:0000256" key="1">
    <source>
        <dbReference type="SAM" id="SignalP"/>
    </source>
</evidence>
<accession>A0ABS4JE95</accession>
<dbReference type="SUPFAM" id="SSF50998">
    <property type="entry name" value="Quinoprotein alcohol dehydrogenase-like"/>
    <property type="match status" value="2"/>
</dbReference>
<feature type="chain" id="PRO_5047172535" description="BIG2 domain-containing protein" evidence="1">
    <location>
        <begin position="30"/>
        <end position="1041"/>
    </location>
</feature>
<proteinExistence type="predicted"/>
<comment type="caution">
    <text evidence="3">The sequence shown here is derived from an EMBL/GenBank/DDBJ whole genome shotgun (WGS) entry which is preliminary data.</text>
</comment>
<dbReference type="InterPro" id="IPR008964">
    <property type="entry name" value="Invasin/intimin_cell_adhesion"/>
</dbReference>
<dbReference type="RefSeq" id="WP_209859747.1">
    <property type="nucleotide sequence ID" value="NZ_JAGGLD010000001.1"/>
</dbReference>
<dbReference type="SMART" id="SM00635">
    <property type="entry name" value="BID_2"/>
    <property type="match status" value="3"/>
</dbReference>